<dbReference type="InterPro" id="IPR003661">
    <property type="entry name" value="HisK_dim/P_dom"/>
</dbReference>
<dbReference type="PROSITE" id="PS50113">
    <property type="entry name" value="PAC"/>
    <property type="match status" value="1"/>
</dbReference>
<dbReference type="InterPro" id="IPR036097">
    <property type="entry name" value="HisK_dim/P_sf"/>
</dbReference>
<comment type="caution">
    <text evidence="10">The sequence shown here is derived from an EMBL/GenBank/DDBJ whole genome shotgun (WGS) entry which is preliminary data.</text>
</comment>
<protein>
    <recommendedName>
        <fullName evidence="2">histidine kinase</fullName>
        <ecNumber evidence="2">2.7.13.3</ecNumber>
    </recommendedName>
</protein>
<dbReference type="InterPro" id="IPR001610">
    <property type="entry name" value="PAC"/>
</dbReference>
<dbReference type="InterPro" id="IPR013656">
    <property type="entry name" value="PAS_4"/>
</dbReference>
<dbReference type="EMBL" id="MGFH01000148">
    <property type="protein sequence ID" value="OGM04267.1"/>
    <property type="molecule type" value="Genomic_DNA"/>
</dbReference>
<dbReference type="PRINTS" id="PR00344">
    <property type="entry name" value="BCTRLSENSOR"/>
</dbReference>
<evidence type="ECO:0000256" key="2">
    <source>
        <dbReference type="ARBA" id="ARBA00012438"/>
    </source>
</evidence>
<dbReference type="PANTHER" id="PTHR43065:SF42">
    <property type="entry name" value="TWO-COMPONENT SENSOR PPRA"/>
    <property type="match status" value="1"/>
</dbReference>
<dbReference type="InterPro" id="IPR003594">
    <property type="entry name" value="HATPase_dom"/>
</dbReference>
<dbReference type="InterPro" id="IPR000700">
    <property type="entry name" value="PAS-assoc_C"/>
</dbReference>
<evidence type="ECO:0000259" key="8">
    <source>
        <dbReference type="PROSITE" id="PS50112"/>
    </source>
</evidence>
<dbReference type="Pfam" id="PF02518">
    <property type="entry name" value="HATPase_c"/>
    <property type="match status" value="1"/>
</dbReference>
<dbReference type="Gene3D" id="3.30.450.20">
    <property type="entry name" value="PAS domain"/>
    <property type="match status" value="2"/>
</dbReference>
<evidence type="ECO:0000256" key="5">
    <source>
        <dbReference type="SAM" id="Coils"/>
    </source>
</evidence>
<dbReference type="PROSITE" id="PS50112">
    <property type="entry name" value="PAS"/>
    <property type="match status" value="1"/>
</dbReference>
<dbReference type="SMART" id="SM00448">
    <property type="entry name" value="REC"/>
    <property type="match status" value="1"/>
</dbReference>
<evidence type="ECO:0000313" key="10">
    <source>
        <dbReference type="EMBL" id="OGM04267.1"/>
    </source>
</evidence>
<reference evidence="10 11" key="1">
    <citation type="journal article" date="2016" name="Nat. Commun.">
        <title>Thousands of microbial genomes shed light on interconnected biogeochemical processes in an aquifer system.</title>
        <authorList>
            <person name="Anantharaman K."/>
            <person name="Brown C.T."/>
            <person name="Hug L.A."/>
            <person name="Sharon I."/>
            <person name="Castelle C.J."/>
            <person name="Probst A.J."/>
            <person name="Thomas B.C."/>
            <person name="Singh A."/>
            <person name="Wilkins M.J."/>
            <person name="Karaoz U."/>
            <person name="Brodie E.L."/>
            <person name="Williams K.H."/>
            <person name="Hubbard S.S."/>
            <person name="Banfield J.F."/>
        </authorList>
    </citation>
    <scope>NUCLEOTIDE SEQUENCE [LARGE SCALE GENOMIC DNA]</scope>
</reference>
<sequence length="679" mass="75312">MDDLYSRLLKFTKDGIYRYTFDDGVIIFANQGIADILECGMTPEELVGKRLSEVMVYTQKSGIIRRLLEKHNEIHNFEYHFKTLAGKDKWVLHDSFILKGPNAKPIAEAIVKDITERKTDEIKLFEEKERLRITLSSIGDAVIATDTNGIITLINSVAQSLTGYGHDEAIGRPLKEVFHIINQNSRLLCENPVEKVLKSGTVIGLANHTALITRNHDERIIADSGAPIRDREGKIIGVILVFRDVTEQHNMESALHEHERKDKIELESMVTERTRSLEETNALLQDEIRERLKAENELRKKEEEIIRASKLESLGTLAGGIAHDFNNVLAGILGNIHLAKKLASPEEKLYDILIRAENVAFKARNLTEQLITFSRGGEPIKNLMQINDLVREAAKFALSGSNITCKFDLDENLRCAEIDEGQIMQVVTNLVINAKQAMPEGGDVGIRTLNVKLDAQNDLPLAPGEYIRISVTDGGHGIASDIIERIFDPYFSTRPGGSGLGLSTSYSIIKNHNGHINAESKAGSGSSFFIYLPASATKPAAAGPVNDKKLTIKNKNILIMDDDETVLMPLYELLTSMGCSVKVSRNGGEAVDLYKEYRQSGRPFDVIIMDLIVKGGIGGREAMEKIIKIDPGVRAIASSGYSNDPVLSDYSKYGFSAVLPKPYQDAELYKTLHRVMNGK</sequence>
<feature type="coiled-coil region" evidence="5">
    <location>
        <begin position="277"/>
        <end position="311"/>
    </location>
</feature>
<dbReference type="STRING" id="1817813.A2008_02750"/>
<evidence type="ECO:0000256" key="4">
    <source>
        <dbReference type="PROSITE-ProRule" id="PRU00169"/>
    </source>
</evidence>
<dbReference type="Gene3D" id="3.30.565.10">
    <property type="entry name" value="Histidine kinase-like ATPase, C-terminal domain"/>
    <property type="match status" value="1"/>
</dbReference>
<feature type="domain" description="PAS" evidence="8">
    <location>
        <begin position="127"/>
        <end position="200"/>
    </location>
</feature>
<evidence type="ECO:0000256" key="3">
    <source>
        <dbReference type="ARBA" id="ARBA00022553"/>
    </source>
</evidence>
<feature type="modified residue" description="4-aspartylphosphate" evidence="4">
    <location>
        <position position="610"/>
    </location>
</feature>
<proteinExistence type="predicted"/>
<dbReference type="Pfam" id="PF00072">
    <property type="entry name" value="Response_reg"/>
    <property type="match status" value="1"/>
</dbReference>
<dbReference type="InterPro" id="IPR001789">
    <property type="entry name" value="Sig_transdc_resp-reg_receiver"/>
</dbReference>
<feature type="domain" description="Histidine kinase" evidence="6">
    <location>
        <begin position="320"/>
        <end position="536"/>
    </location>
</feature>
<keyword evidence="3 4" id="KW-0597">Phosphoprotein</keyword>
<dbReference type="InterPro" id="IPR035965">
    <property type="entry name" value="PAS-like_dom_sf"/>
</dbReference>
<dbReference type="SMART" id="SM00387">
    <property type="entry name" value="HATPase_c"/>
    <property type="match status" value="1"/>
</dbReference>
<evidence type="ECO:0000313" key="11">
    <source>
        <dbReference type="Proteomes" id="UP000178735"/>
    </source>
</evidence>
<dbReference type="InterPro" id="IPR036890">
    <property type="entry name" value="HATPase_C_sf"/>
</dbReference>
<dbReference type="CDD" id="cd00082">
    <property type="entry name" value="HisKA"/>
    <property type="match status" value="1"/>
</dbReference>
<dbReference type="SMART" id="SM00091">
    <property type="entry name" value="PAS"/>
    <property type="match status" value="2"/>
</dbReference>
<dbReference type="PANTHER" id="PTHR43065">
    <property type="entry name" value="SENSOR HISTIDINE KINASE"/>
    <property type="match status" value="1"/>
</dbReference>
<dbReference type="PROSITE" id="PS50109">
    <property type="entry name" value="HIS_KIN"/>
    <property type="match status" value="1"/>
</dbReference>
<dbReference type="InterPro" id="IPR000014">
    <property type="entry name" value="PAS"/>
</dbReference>
<gene>
    <name evidence="10" type="ORF">A2008_02750</name>
</gene>
<dbReference type="AlphaFoldDB" id="A0A1F7WP25"/>
<evidence type="ECO:0000259" key="9">
    <source>
        <dbReference type="PROSITE" id="PS50113"/>
    </source>
</evidence>
<dbReference type="GO" id="GO:0000155">
    <property type="term" value="F:phosphorelay sensor kinase activity"/>
    <property type="evidence" value="ECO:0007669"/>
    <property type="project" value="InterPro"/>
</dbReference>
<dbReference type="Pfam" id="PF13426">
    <property type="entry name" value="PAS_9"/>
    <property type="match status" value="1"/>
</dbReference>
<dbReference type="SUPFAM" id="SSF52172">
    <property type="entry name" value="CheY-like"/>
    <property type="match status" value="1"/>
</dbReference>
<name>A0A1F7WP25_9BACT</name>
<feature type="domain" description="Response regulatory" evidence="7">
    <location>
        <begin position="556"/>
        <end position="676"/>
    </location>
</feature>
<dbReference type="SUPFAM" id="SSF55874">
    <property type="entry name" value="ATPase domain of HSP90 chaperone/DNA topoisomerase II/histidine kinase"/>
    <property type="match status" value="1"/>
</dbReference>
<feature type="domain" description="PAC" evidence="9">
    <location>
        <begin position="205"/>
        <end position="257"/>
    </location>
</feature>
<dbReference type="NCBIfam" id="TIGR00229">
    <property type="entry name" value="sensory_box"/>
    <property type="match status" value="2"/>
</dbReference>
<dbReference type="InterPro" id="IPR004358">
    <property type="entry name" value="Sig_transdc_His_kin-like_C"/>
</dbReference>
<comment type="catalytic activity">
    <reaction evidence="1">
        <text>ATP + protein L-histidine = ADP + protein N-phospho-L-histidine.</text>
        <dbReference type="EC" id="2.7.13.3"/>
    </reaction>
</comment>
<dbReference type="Proteomes" id="UP000178735">
    <property type="component" value="Unassembled WGS sequence"/>
</dbReference>
<dbReference type="InterPro" id="IPR005467">
    <property type="entry name" value="His_kinase_dom"/>
</dbReference>
<organism evidence="10 11">
    <name type="scientific">Candidatus Wallbacteria bacterium GWC2_49_35</name>
    <dbReference type="NCBI Taxonomy" id="1817813"/>
    <lineage>
        <taxon>Bacteria</taxon>
        <taxon>Candidatus Walliibacteriota</taxon>
    </lineage>
</organism>
<dbReference type="Gene3D" id="3.40.50.2300">
    <property type="match status" value="1"/>
</dbReference>
<dbReference type="Gene3D" id="1.10.287.130">
    <property type="match status" value="1"/>
</dbReference>
<dbReference type="Pfam" id="PF08448">
    <property type="entry name" value="PAS_4"/>
    <property type="match status" value="1"/>
</dbReference>
<dbReference type="PROSITE" id="PS50110">
    <property type="entry name" value="RESPONSE_REGULATORY"/>
    <property type="match status" value="1"/>
</dbReference>
<accession>A0A1F7WP25</accession>
<keyword evidence="5" id="KW-0175">Coiled coil</keyword>
<dbReference type="CDD" id="cd00130">
    <property type="entry name" value="PAS"/>
    <property type="match status" value="2"/>
</dbReference>
<dbReference type="InterPro" id="IPR011006">
    <property type="entry name" value="CheY-like_superfamily"/>
</dbReference>
<evidence type="ECO:0000259" key="7">
    <source>
        <dbReference type="PROSITE" id="PS50110"/>
    </source>
</evidence>
<evidence type="ECO:0000256" key="1">
    <source>
        <dbReference type="ARBA" id="ARBA00000085"/>
    </source>
</evidence>
<dbReference type="SMART" id="SM00086">
    <property type="entry name" value="PAC"/>
    <property type="match status" value="1"/>
</dbReference>
<dbReference type="SUPFAM" id="SSF47384">
    <property type="entry name" value="Homodimeric domain of signal transducing histidine kinase"/>
    <property type="match status" value="1"/>
</dbReference>
<dbReference type="SUPFAM" id="SSF55785">
    <property type="entry name" value="PYP-like sensor domain (PAS domain)"/>
    <property type="match status" value="2"/>
</dbReference>
<dbReference type="EC" id="2.7.13.3" evidence="2"/>
<evidence type="ECO:0000259" key="6">
    <source>
        <dbReference type="PROSITE" id="PS50109"/>
    </source>
</evidence>